<dbReference type="GO" id="GO:0003824">
    <property type="term" value="F:catalytic activity"/>
    <property type="evidence" value="ECO:0007669"/>
    <property type="project" value="UniProtKB-KW"/>
</dbReference>
<evidence type="ECO:0000259" key="2">
    <source>
        <dbReference type="Pfam" id="PF00078"/>
    </source>
</evidence>
<dbReference type="CDD" id="cd09274">
    <property type="entry name" value="RNase_HI_RT_Ty3"/>
    <property type="match status" value="1"/>
</dbReference>
<dbReference type="Proteomes" id="UP000257109">
    <property type="component" value="Unassembled WGS sequence"/>
</dbReference>
<dbReference type="InterPro" id="IPR050951">
    <property type="entry name" value="Retrovirus_Pol_polyprotein"/>
</dbReference>
<protein>
    <submittedName>
        <fullName evidence="4">Retrovirus-related Pol polyprotein from transposon opus</fullName>
    </submittedName>
</protein>
<dbReference type="Pfam" id="PF00078">
    <property type="entry name" value="RVT_1"/>
    <property type="match status" value="1"/>
</dbReference>
<evidence type="ECO:0000313" key="4">
    <source>
        <dbReference type="EMBL" id="RDX83911.1"/>
    </source>
</evidence>
<name>A0A371G058_MUCPR</name>
<organism evidence="4 5">
    <name type="scientific">Mucuna pruriens</name>
    <name type="common">Velvet bean</name>
    <name type="synonym">Dolichos pruriens</name>
    <dbReference type="NCBI Taxonomy" id="157652"/>
    <lineage>
        <taxon>Eukaryota</taxon>
        <taxon>Viridiplantae</taxon>
        <taxon>Streptophyta</taxon>
        <taxon>Embryophyta</taxon>
        <taxon>Tracheophyta</taxon>
        <taxon>Spermatophyta</taxon>
        <taxon>Magnoliopsida</taxon>
        <taxon>eudicotyledons</taxon>
        <taxon>Gunneridae</taxon>
        <taxon>Pentapetalae</taxon>
        <taxon>rosids</taxon>
        <taxon>fabids</taxon>
        <taxon>Fabales</taxon>
        <taxon>Fabaceae</taxon>
        <taxon>Papilionoideae</taxon>
        <taxon>50 kb inversion clade</taxon>
        <taxon>NPAAA clade</taxon>
        <taxon>indigoferoid/millettioid clade</taxon>
        <taxon>Phaseoleae</taxon>
        <taxon>Mucuna</taxon>
    </lineage>
</organism>
<dbReference type="InterPro" id="IPR043128">
    <property type="entry name" value="Rev_trsase/Diguanyl_cyclase"/>
</dbReference>
<dbReference type="SUPFAM" id="SSF56672">
    <property type="entry name" value="DNA/RNA polymerases"/>
    <property type="match status" value="1"/>
</dbReference>
<dbReference type="Gene3D" id="3.10.10.10">
    <property type="entry name" value="HIV Type 1 Reverse Transcriptase, subunit A, domain 1"/>
    <property type="match status" value="1"/>
</dbReference>
<dbReference type="AlphaFoldDB" id="A0A371G058"/>
<feature type="domain" description="Reverse transcriptase/retrotransposon-derived protein RNase H-like" evidence="3">
    <location>
        <begin position="156"/>
        <end position="250"/>
    </location>
</feature>
<evidence type="ECO:0000259" key="3">
    <source>
        <dbReference type="Pfam" id="PF17919"/>
    </source>
</evidence>
<evidence type="ECO:0000313" key="5">
    <source>
        <dbReference type="Proteomes" id="UP000257109"/>
    </source>
</evidence>
<dbReference type="Pfam" id="PF17919">
    <property type="entry name" value="RT_RNaseH_2"/>
    <property type="match status" value="1"/>
</dbReference>
<evidence type="ECO:0000256" key="1">
    <source>
        <dbReference type="ARBA" id="ARBA00023268"/>
    </source>
</evidence>
<accession>A0A371G058</accession>
<keyword evidence="1" id="KW-0511">Multifunctional enzyme</keyword>
<sequence length="348" mass="40669">MCIDSWAINKIIVKYRYPIPRLEDVLDELFCSCVFSIIDLKGGYNQIHMKEGDEWKIAFKTKYVMPFGLTNAPSTFKRLMNHVLHSFIGKFVIVYFDNILIYSKTLYEHVEHFHVVLNVLGENKLYGNLKIRLVKNFSSTAAPLNELVKKIVVFKWDDMHEKAFNLVKDKLTNTPLLCLPNFDKSFEIECDTSSVGIGAILMQESKPIPYFSEKPSGAALNYSTFDKELYALERTFQIWQNYFWPSEFIIHYEHQSLKFLKSQGKLQKRHAKWLEFIEMFSYVIKYKNGKENTMVDALSRRYVFLTSLQTKLLGFKIIKDLYANDSDFIKYGILVLNKLLETIIGMIG</sequence>
<reference evidence="4" key="1">
    <citation type="submission" date="2018-05" db="EMBL/GenBank/DDBJ databases">
        <title>Draft genome of Mucuna pruriens seed.</title>
        <authorList>
            <person name="Nnadi N.E."/>
            <person name="Vos R."/>
            <person name="Hasami M.H."/>
            <person name="Devisetty U.K."/>
            <person name="Aguiy J.C."/>
        </authorList>
    </citation>
    <scope>NUCLEOTIDE SEQUENCE [LARGE SCALE GENOMIC DNA]</scope>
    <source>
        <strain evidence="4">JCA_2017</strain>
    </source>
</reference>
<dbReference type="PANTHER" id="PTHR37984">
    <property type="entry name" value="PROTEIN CBG26694"/>
    <property type="match status" value="1"/>
</dbReference>
<dbReference type="InterPro" id="IPR000477">
    <property type="entry name" value="RT_dom"/>
</dbReference>
<dbReference type="PANTHER" id="PTHR37984:SF5">
    <property type="entry name" value="PROTEIN NYNRIN-LIKE"/>
    <property type="match status" value="1"/>
</dbReference>
<dbReference type="InterPro" id="IPR041577">
    <property type="entry name" value="RT_RNaseH_2"/>
</dbReference>
<comment type="caution">
    <text evidence="4">The sequence shown here is derived from an EMBL/GenBank/DDBJ whole genome shotgun (WGS) entry which is preliminary data.</text>
</comment>
<dbReference type="CDD" id="cd01647">
    <property type="entry name" value="RT_LTR"/>
    <property type="match status" value="1"/>
</dbReference>
<dbReference type="InterPro" id="IPR043502">
    <property type="entry name" value="DNA/RNA_pol_sf"/>
</dbReference>
<feature type="domain" description="Reverse transcriptase" evidence="2">
    <location>
        <begin position="3"/>
        <end position="127"/>
    </location>
</feature>
<feature type="non-terminal residue" evidence="4">
    <location>
        <position position="1"/>
    </location>
</feature>
<proteinExistence type="predicted"/>
<gene>
    <name evidence="4" type="primary">pol</name>
    <name evidence="4" type="ORF">CR513_35119</name>
</gene>
<dbReference type="EMBL" id="QJKJ01007207">
    <property type="protein sequence ID" value="RDX83911.1"/>
    <property type="molecule type" value="Genomic_DNA"/>
</dbReference>
<dbReference type="Gene3D" id="3.30.70.270">
    <property type="match status" value="1"/>
</dbReference>
<keyword evidence="5" id="KW-1185">Reference proteome</keyword>
<dbReference type="OrthoDB" id="415724at2759"/>